<dbReference type="InterPro" id="IPR032675">
    <property type="entry name" value="LRR_dom_sf"/>
</dbReference>
<name>A0A6P6AH60_DURZI</name>
<keyword evidence="2" id="KW-1185">Reference proteome</keyword>
<dbReference type="RefSeq" id="XP_022764220.1">
    <property type="nucleotide sequence ID" value="XM_022908485.1"/>
</dbReference>
<dbReference type="Pfam" id="PF25019">
    <property type="entry name" value="LRR_R13L1-DRL21"/>
    <property type="match status" value="1"/>
</dbReference>
<sequence length="412" mass="46193">MGIGELTNFQTLTNFVVSQDNGRKIREMENLSNLKGGLVISELQNVVKAQDAWVAGLCYKSNLRDLALEWSYNFAGEEIHKDILDSLQPPKMLERLTIECYGGETFPNWFGDPSFGKLSILDLYYCPNCTLLPAVGRLTSLKSLSIRRMSKVKKVGANIFGKDLSINAFPSLERLRFQDMPEWEEWDPCEVDENVRSFQHLHELIISNCPKLLGSLPNRLPSLKKLKINLCQQLRSLPSCLPSLERLVIQECEKLVVSLSSLPKLSDLEINGCQEVSSTSCANSGSFIERVSLSDISKFTSPMEGMMLGLIKAERAEDGKEEHMQLGIPCHIEHLSIHCCERLERLAESLHSYRSLTVLGIEGCPRLISISNGNLPPNVRRLTIKECENLQYLLDGVNNNINSTPLSRALGD</sequence>
<gene>
    <name evidence="3" type="primary">LOC111309420</name>
</gene>
<protein>
    <submittedName>
        <fullName evidence="3">Disease resistance RPP13-like protein 1</fullName>
    </submittedName>
</protein>
<dbReference type="PANTHER" id="PTHR47186:SF41">
    <property type="entry name" value="OS12G0131701 PROTEIN"/>
    <property type="match status" value="1"/>
</dbReference>
<evidence type="ECO:0000313" key="2">
    <source>
        <dbReference type="Proteomes" id="UP000515121"/>
    </source>
</evidence>
<reference evidence="3" key="1">
    <citation type="submission" date="2025-08" db="UniProtKB">
        <authorList>
            <consortium name="RefSeq"/>
        </authorList>
    </citation>
    <scope>IDENTIFICATION</scope>
    <source>
        <tissue evidence="3">Fruit stalk</tissue>
    </source>
</reference>
<accession>A0A6P6AH60</accession>
<dbReference type="GeneID" id="111309420"/>
<proteinExistence type="predicted"/>
<feature type="domain" description="R13L1/DRL21-like LRR repeat region" evidence="1">
    <location>
        <begin position="25"/>
        <end position="149"/>
    </location>
</feature>
<dbReference type="SUPFAM" id="SSF52058">
    <property type="entry name" value="L domain-like"/>
    <property type="match status" value="1"/>
</dbReference>
<dbReference type="Proteomes" id="UP000515121">
    <property type="component" value="Unplaced"/>
</dbReference>
<organism evidence="2 3">
    <name type="scientific">Durio zibethinus</name>
    <name type="common">Durian</name>
    <dbReference type="NCBI Taxonomy" id="66656"/>
    <lineage>
        <taxon>Eukaryota</taxon>
        <taxon>Viridiplantae</taxon>
        <taxon>Streptophyta</taxon>
        <taxon>Embryophyta</taxon>
        <taxon>Tracheophyta</taxon>
        <taxon>Spermatophyta</taxon>
        <taxon>Magnoliopsida</taxon>
        <taxon>eudicotyledons</taxon>
        <taxon>Gunneridae</taxon>
        <taxon>Pentapetalae</taxon>
        <taxon>rosids</taxon>
        <taxon>malvids</taxon>
        <taxon>Malvales</taxon>
        <taxon>Malvaceae</taxon>
        <taxon>Helicteroideae</taxon>
        <taxon>Durio</taxon>
    </lineage>
</organism>
<dbReference type="PANTHER" id="PTHR47186">
    <property type="entry name" value="LEUCINE-RICH REPEAT-CONTAINING PROTEIN 57"/>
    <property type="match status" value="1"/>
</dbReference>
<dbReference type="InterPro" id="IPR056789">
    <property type="entry name" value="LRR_R13L1-DRL21"/>
</dbReference>
<evidence type="ECO:0000313" key="3">
    <source>
        <dbReference type="RefSeq" id="XP_022764220.1"/>
    </source>
</evidence>
<dbReference type="Gene3D" id="3.80.10.10">
    <property type="entry name" value="Ribonuclease Inhibitor"/>
    <property type="match status" value="3"/>
</dbReference>
<evidence type="ECO:0000259" key="1">
    <source>
        <dbReference type="Pfam" id="PF25019"/>
    </source>
</evidence>
<dbReference type="KEGG" id="dzi:111309420"/>
<dbReference type="AlphaFoldDB" id="A0A6P6AH60"/>
<dbReference type="OrthoDB" id="25838at2759"/>